<dbReference type="AlphaFoldDB" id="A0A8T1RXR5"/>
<sequence>MRTRSQNVNPCLMLIPQQLMTIFQQIPGILSPFSQPVRPGHVREGRRL</sequence>
<dbReference type="Proteomes" id="UP000765507">
    <property type="component" value="Unassembled WGS sequence"/>
</dbReference>
<gene>
    <name evidence="1" type="primary">PRR29</name>
    <name evidence="1" type="ORF">G0U57_006871</name>
</gene>
<organism evidence="1 2">
    <name type="scientific">Chelydra serpentina</name>
    <name type="common">Snapping turtle</name>
    <name type="synonym">Testudo serpentina</name>
    <dbReference type="NCBI Taxonomy" id="8475"/>
    <lineage>
        <taxon>Eukaryota</taxon>
        <taxon>Metazoa</taxon>
        <taxon>Chordata</taxon>
        <taxon>Craniata</taxon>
        <taxon>Vertebrata</taxon>
        <taxon>Euteleostomi</taxon>
        <taxon>Archelosauria</taxon>
        <taxon>Testudinata</taxon>
        <taxon>Testudines</taxon>
        <taxon>Cryptodira</taxon>
        <taxon>Durocryptodira</taxon>
        <taxon>Americhelydia</taxon>
        <taxon>Chelydroidea</taxon>
        <taxon>Chelydridae</taxon>
        <taxon>Chelydra</taxon>
    </lineage>
</organism>
<reference evidence="1 2" key="1">
    <citation type="journal article" date="2020" name="G3 (Bethesda)">
        <title>Draft Genome of the Common Snapping Turtle, Chelydra serpentina, a Model for Phenotypic Plasticity in Reptiles.</title>
        <authorList>
            <person name="Das D."/>
            <person name="Singh S.K."/>
            <person name="Bierstedt J."/>
            <person name="Erickson A."/>
            <person name="Galli G.L.J."/>
            <person name="Crossley D.A. 2nd"/>
            <person name="Rhen T."/>
        </authorList>
    </citation>
    <scope>NUCLEOTIDE SEQUENCE [LARGE SCALE GENOMIC DNA]</scope>
    <source>
        <strain evidence="1">KW</strain>
    </source>
</reference>
<protein>
    <submittedName>
        <fullName evidence="1">Proline rich 29</fullName>
    </submittedName>
</protein>
<accession>A0A8T1RXR5</accession>
<evidence type="ECO:0000313" key="1">
    <source>
        <dbReference type="EMBL" id="KAG6921526.1"/>
    </source>
</evidence>
<evidence type="ECO:0000313" key="2">
    <source>
        <dbReference type="Proteomes" id="UP000765507"/>
    </source>
</evidence>
<name>A0A8T1RXR5_CHESE</name>
<dbReference type="EMBL" id="JAHGAV010001982">
    <property type="protein sequence ID" value="KAG6921526.1"/>
    <property type="molecule type" value="Genomic_DNA"/>
</dbReference>
<keyword evidence="2" id="KW-1185">Reference proteome</keyword>
<comment type="caution">
    <text evidence="1">The sequence shown here is derived from an EMBL/GenBank/DDBJ whole genome shotgun (WGS) entry which is preliminary data.</text>
</comment>
<proteinExistence type="predicted"/>
<dbReference type="OrthoDB" id="8962708at2759"/>